<dbReference type="Proteomes" id="UP001152531">
    <property type="component" value="Unassembled WGS sequence"/>
</dbReference>
<protein>
    <submittedName>
        <fullName evidence="1">rRNA methyltransferase 1, mitochondrial</fullName>
    </submittedName>
</protein>
<keyword evidence="1" id="KW-0808">Transferase</keyword>
<keyword evidence="1" id="KW-0489">Methyltransferase</keyword>
<accession>A0ACA9Y3T9</accession>
<reference evidence="1" key="1">
    <citation type="submission" date="2022-06" db="EMBL/GenBank/DDBJ databases">
        <authorList>
            <person name="Legras J.-L."/>
            <person name="Devillers H."/>
            <person name="Grondin C."/>
        </authorList>
    </citation>
    <scope>NUCLEOTIDE SEQUENCE</scope>
    <source>
        <strain evidence="1">CLIB 1444</strain>
    </source>
</reference>
<evidence type="ECO:0000313" key="1">
    <source>
        <dbReference type="EMBL" id="CAH6719473.1"/>
    </source>
</evidence>
<dbReference type="EMBL" id="CALSDN010000002">
    <property type="protein sequence ID" value="CAH6719473.1"/>
    <property type="molecule type" value="Genomic_DNA"/>
</dbReference>
<organism evidence="1 2">
    <name type="scientific">[Candida] jaroonii</name>
    <dbReference type="NCBI Taxonomy" id="467808"/>
    <lineage>
        <taxon>Eukaryota</taxon>
        <taxon>Fungi</taxon>
        <taxon>Dikarya</taxon>
        <taxon>Ascomycota</taxon>
        <taxon>Saccharomycotina</taxon>
        <taxon>Pichiomycetes</taxon>
        <taxon>Debaryomycetaceae</taxon>
        <taxon>Yamadazyma</taxon>
    </lineage>
</organism>
<evidence type="ECO:0000313" key="2">
    <source>
        <dbReference type="Proteomes" id="UP001152531"/>
    </source>
</evidence>
<keyword evidence="2" id="KW-1185">Reference proteome</keyword>
<gene>
    <name evidence="1" type="ORF">CLIB1444_02S09340</name>
</gene>
<name>A0ACA9Y3T9_9ASCO</name>
<proteinExistence type="predicted"/>
<comment type="caution">
    <text evidence="1">The sequence shown here is derived from an EMBL/GenBank/DDBJ whole genome shotgun (WGS) entry which is preliminary data.</text>
</comment>
<sequence>MFSVSKRFLSKNSKTSIDKFFPETPKRKVKEWEKRGVDKDEFFRRKYSFMKDESKVSLKKKIDREKRYKDLKSSTRREDRYGDSRYGNDRYSNNRYGNDRFNNDVDRDPLNKSSFYEYVYGTHSVLSALKAQKRYSYNRLFMYNPKEKAEEINKYAKKYGIKIEQRTSKNDLNILTNNAVHNGVVLETRKLQVPDLLSLGDVNTEDNTYEMTIMNDESKESVDKSVVRQSKGYPFALYLDEITDPQNIGAIIRSAFYLGVDFIITPDHNTAKLGPAASKASAGALDLMDIYQVSSPLKFLRNVAEQTPWRIVSTDLKPGDKNIDINSLSTILEESPIILVLGSEGEGVRANIKNLSDFIVKINKNRSGDSIVDSMNVNAATSVLLSKFLV</sequence>